<accession>A0ABT3A3Q5</accession>
<evidence type="ECO:0000313" key="4">
    <source>
        <dbReference type="Proteomes" id="UP001652504"/>
    </source>
</evidence>
<keyword evidence="3" id="KW-0808">Transferase</keyword>
<dbReference type="Proteomes" id="UP001652504">
    <property type="component" value="Unassembled WGS sequence"/>
</dbReference>
<feature type="transmembrane region" description="Helical" evidence="1">
    <location>
        <begin position="12"/>
        <end position="30"/>
    </location>
</feature>
<feature type="transmembrane region" description="Helical" evidence="1">
    <location>
        <begin position="321"/>
        <end position="339"/>
    </location>
</feature>
<keyword evidence="1" id="KW-0812">Transmembrane</keyword>
<feature type="transmembrane region" description="Helical" evidence="1">
    <location>
        <begin position="284"/>
        <end position="301"/>
    </location>
</feature>
<feature type="domain" description="Acyltransferase 3" evidence="2">
    <location>
        <begin position="5"/>
        <end position="332"/>
    </location>
</feature>
<evidence type="ECO:0000313" key="3">
    <source>
        <dbReference type="EMBL" id="MCV2883283.1"/>
    </source>
</evidence>
<keyword evidence="4" id="KW-1185">Reference proteome</keyword>
<feature type="transmembrane region" description="Helical" evidence="1">
    <location>
        <begin position="145"/>
        <end position="160"/>
    </location>
</feature>
<dbReference type="InterPro" id="IPR050879">
    <property type="entry name" value="Acyltransferase_3"/>
</dbReference>
<dbReference type="GO" id="GO:0016746">
    <property type="term" value="F:acyltransferase activity"/>
    <property type="evidence" value="ECO:0007669"/>
    <property type="project" value="UniProtKB-KW"/>
</dbReference>
<dbReference type="Pfam" id="PF01757">
    <property type="entry name" value="Acyl_transf_3"/>
    <property type="match status" value="1"/>
</dbReference>
<name>A0ABT3A3Q5_9ALTE</name>
<feature type="transmembrane region" description="Helical" evidence="1">
    <location>
        <begin position="198"/>
        <end position="216"/>
    </location>
</feature>
<dbReference type="InterPro" id="IPR002656">
    <property type="entry name" value="Acyl_transf_3_dom"/>
</dbReference>
<organism evidence="3 4">
    <name type="scientific">Fluctibacter corallii</name>
    <dbReference type="NCBI Taxonomy" id="2984329"/>
    <lineage>
        <taxon>Bacteria</taxon>
        <taxon>Pseudomonadati</taxon>
        <taxon>Pseudomonadota</taxon>
        <taxon>Gammaproteobacteria</taxon>
        <taxon>Alteromonadales</taxon>
        <taxon>Alteromonadaceae</taxon>
        <taxon>Fluctibacter</taxon>
    </lineage>
</organism>
<comment type="caution">
    <text evidence="3">The sequence shown here is derived from an EMBL/GenBank/DDBJ whole genome shotgun (WGS) entry which is preliminary data.</text>
</comment>
<evidence type="ECO:0000259" key="2">
    <source>
        <dbReference type="Pfam" id="PF01757"/>
    </source>
</evidence>
<feature type="transmembrane region" description="Helical" evidence="1">
    <location>
        <begin position="253"/>
        <end position="272"/>
    </location>
</feature>
<dbReference type="PANTHER" id="PTHR23028">
    <property type="entry name" value="ACETYLTRANSFERASE"/>
    <property type="match status" value="1"/>
</dbReference>
<dbReference type="RefSeq" id="WP_263710482.1">
    <property type="nucleotide sequence ID" value="NZ_JAOWKX010000001.1"/>
</dbReference>
<protein>
    <submittedName>
        <fullName evidence="3">Acyltransferase</fullName>
    </submittedName>
</protein>
<dbReference type="PANTHER" id="PTHR23028:SF53">
    <property type="entry name" value="ACYL_TRANSF_3 DOMAIN-CONTAINING PROTEIN"/>
    <property type="match status" value="1"/>
</dbReference>
<feature type="transmembrane region" description="Helical" evidence="1">
    <location>
        <begin position="167"/>
        <end position="186"/>
    </location>
</feature>
<feature type="transmembrane region" description="Helical" evidence="1">
    <location>
        <begin position="228"/>
        <end position="247"/>
    </location>
</feature>
<feature type="transmembrane region" description="Helical" evidence="1">
    <location>
        <begin position="85"/>
        <end position="105"/>
    </location>
</feature>
<reference evidence="3 4" key="1">
    <citation type="submission" date="2022-10" db="EMBL/GenBank/DDBJ databases">
        <title>Aestuariibacter sp. AA17 isolated from Montipora capitata coral fragment.</title>
        <authorList>
            <person name="Emsley S.A."/>
            <person name="Pfannmuller K.M."/>
            <person name="Loughran R.M."/>
            <person name="Shlafstein M."/>
            <person name="Papke E."/>
            <person name="Saw J.H."/>
            <person name="Ushijima B."/>
            <person name="Videau P."/>
        </authorList>
    </citation>
    <scope>NUCLEOTIDE SEQUENCE [LARGE SCALE GENOMIC DNA]</scope>
    <source>
        <strain evidence="3 4">AA17</strain>
    </source>
</reference>
<feature type="transmembrane region" description="Helical" evidence="1">
    <location>
        <begin position="42"/>
        <end position="64"/>
    </location>
</feature>
<gene>
    <name evidence="3" type="ORF">OE749_01060</name>
</gene>
<proteinExistence type="predicted"/>
<sequence>MTKIKGLDGLRAIAVISVVLTHLHIFKNLLNDGWISFGMFEMVKGTTGVQLFFVLSGFLITMLLCKEWQINQRISYKDFFVRRALRIFPLYFLLLVLLTLLFIAAGNQQALGSMTWAWLYAYNFVPRNEYVNLVGHTWSLAVEEHFYLVWPLFFSLLYGVKRRFLPIFVVGFIAASYLSANYLMHYTSVNQAYFVDRWTWVAGSNIAWGCLLALLMYSDAPSRFNQFIGSYTGLVIGILLFANSIVIPENLSLESSYIRGAGIAMLVGWIVLSQSSMLTRCLEFQPLAYIGKVSYGVYIYQGLLLSTTPERGEGQLWPPHPVVGILLLMVIVPLSYHFFEKPIMRWKKKFEVERARITDEVRT</sequence>
<evidence type="ECO:0000256" key="1">
    <source>
        <dbReference type="SAM" id="Phobius"/>
    </source>
</evidence>
<dbReference type="EMBL" id="JAOWKX010000001">
    <property type="protein sequence ID" value="MCV2883283.1"/>
    <property type="molecule type" value="Genomic_DNA"/>
</dbReference>
<keyword evidence="1" id="KW-1133">Transmembrane helix</keyword>
<keyword evidence="3" id="KW-0012">Acyltransferase</keyword>
<keyword evidence="1" id="KW-0472">Membrane</keyword>